<feature type="region of interest" description="Disordered" evidence="1">
    <location>
        <begin position="315"/>
        <end position="416"/>
    </location>
</feature>
<dbReference type="PhylomeDB" id="B6QRW5"/>
<feature type="compositionally biased region" description="Basic and acidic residues" evidence="1">
    <location>
        <begin position="320"/>
        <end position="336"/>
    </location>
</feature>
<organism evidence="2 3">
    <name type="scientific">Talaromyces marneffei (strain ATCC 18224 / CBS 334.59 / QM 7333)</name>
    <name type="common">Penicillium marneffei</name>
    <dbReference type="NCBI Taxonomy" id="441960"/>
    <lineage>
        <taxon>Eukaryota</taxon>
        <taxon>Fungi</taxon>
        <taxon>Dikarya</taxon>
        <taxon>Ascomycota</taxon>
        <taxon>Pezizomycotina</taxon>
        <taxon>Eurotiomycetes</taxon>
        <taxon>Eurotiomycetidae</taxon>
        <taxon>Eurotiales</taxon>
        <taxon>Trichocomaceae</taxon>
        <taxon>Talaromyces</taxon>
        <taxon>Talaromyces sect. Talaromyces</taxon>
    </lineage>
</organism>
<dbReference type="Proteomes" id="UP000001294">
    <property type="component" value="Unassembled WGS sequence"/>
</dbReference>
<protein>
    <recommendedName>
        <fullName evidence="4">DUF3824 domain-containing protein</fullName>
    </recommendedName>
</protein>
<feature type="compositionally biased region" description="Low complexity" evidence="1">
    <location>
        <begin position="400"/>
        <end position="410"/>
    </location>
</feature>
<feature type="compositionally biased region" description="Basic and acidic residues" evidence="1">
    <location>
        <begin position="1"/>
        <end position="11"/>
    </location>
</feature>
<dbReference type="OrthoDB" id="5407645at2759"/>
<evidence type="ECO:0008006" key="4">
    <source>
        <dbReference type="Google" id="ProtNLM"/>
    </source>
</evidence>
<evidence type="ECO:0000256" key="1">
    <source>
        <dbReference type="SAM" id="MobiDB-lite"/>
    </source>
</evidence>
<feature type="region of interest" description="Disordered" evidence="1">
    <location>
        <begin position="1"/>
        <end position="199"/>
    </location>
</feature>
<sequence length="579" mass="64741">MSYYDSRDSRGYRVKRDRYSRPDGGYVEETYVDNRGGYPYDYDTRLVRRRGDSEESVVEEVSRDFPPGESYYGYPRRAATVREGPRRARSVGRDPYYDEEYYRREDYRPRRSKRSDGRRDRYERSTYSSSRSPSPRPRRRKSLGEEALGAIGGALGIKAARDRSHDHDRDSDRGRSRKYRSYSDSRSRSRGHRAKSEARIAQAMKAALAAGAAEAFRVRSMPGPWTGEKGRRVLTAAVSAGGVDGLIDRDPNKHGGRHVLESILAGMATNHLVNGGRSKSKSRNGTRGRSQSRGGVGDMAAAGLLAAAGKQVYDRFSQSHGRDRSDSRDSRDGGRDSKKRSSSVSRALNKGLAALGLDDKNQSDRRRDRSTRSPDYSDSEDDRSYRSSRHGRSSRDVRSQRSSSVSGSTSHAVAKRDRYSNGNIECQSDCDSLATVATIHAAHGVIKNLEAQKKRHEAVKSGVISKGQERTMQRKADMKNLASIGLAALGIKGAVDEWKEVQEHQEFEQKCKERHERRLRRAQSADGSSRYSQGSHSRAASAASMSMNTRQDYGYDHGHHESHYFDGNHYGGGDISIDV</sequence>
<dbReference type="AlphaFoldDB" id="B6QRW5"/>
<keyword evidence="3" id="KW-1185">Reference proteome</keyword>
<feature type="compositionally biased region" description="Basic and acidic residues" evidence="1">
    <location>
        <begin position="42"/>
        <end position="53"/>
    </location>
</feature>
<accession>B6QRW5</accession>
<feature type="compositionally biased region" description="Basic and acidic residues" evidence="1">
    <location>
        <begin position="357"/>
        <end position="372"/>
    </location>
</feature>
<dbReference type="HOGENOM" id="CLU_013056_1_0_1"/>
<proteinExistence type="predicted"/>
<dbReference type="STRING" id="441960.B6QRW5"/>
<dbReference type="EMBL" id="DS995904">
    <property type="protein sequence ID" value="EEA20589.1"/>
    <property type="molecule type" value="Genomic_DNA"/>
</dbReference>
<feature type="compositionally biased region" description="Basic and acidic residues" evidence="1">
    <location>
        <begin position="159"/>
        <end position="174"/>
    </location>
</feature>
<evidence type="ECO:0000313" key="2">
    <source>
        <dbReference type="EMBL" id="EEA20589.1"/>
    </source>
</evidence>
<evidence type="ECO:0000313" key="3">
    <source>
        <dbReference type="Proteomes" id="UP000001294"/>
    </source>
</evidence>
<feature type="region of interest" description="Disordered" evidence="1">
    <location>
        <begin position="509"/>
        <end position="545"/>
    </location>
</feature>
<gene>
    <name evidence="2" type="ORF">PMAA_044220</name>
</gene>
<feature type="compositionally biased region" description="Basic and acidic residues" evidence="1">
    <location>
        <begin position="83"/>
        <end position="124"/>
    </location>
</feature>
<name>B6QRW5_TALMQ</name>
<feature type="compositionally biased region" description="Low complexity" evidence="1">
    <location>
        <begin position="532"/>
        <end position="545"/>
    </location>
</feature>
<dbReference type="VEuPathDB" id="FungiDB:PMAA_044220"/>
<feature type="region of interest" description="Disordered" evidence="1">
    <location>
        <begin position="270"/>
        <end position="297"/>
    </location>
</feature>
<reference evidence="3" key="1">
    <citation type="journal article" date="2015" name="Genome Announc.">
        <title>Genome sequence of the AIDS-associated pathogen Penicillium marneffei (ATCC18224) and its near taxonomic relative Talaromyces stipitatus (ATCC10500).</title>
        <authorList>
            <person name="Nierman W.C."/>
            <person name="Fedorova-Abrams N.D."/>
            <person name="Andrianopoulos A."/>
        </authorList>
    </citation>
    <scope>NUCLEOTIDE SEQUENCE [LARGE SCALE GENOMIC DNA]</scope>
    <source>
        <strain evidence="3">ATCC 18224 / CBS 334.59 / QM 7333</strain>
    </source>
</reference>